<gene>
    <name evidence="6" type="ORF">AAFC00_003235</name>
</gene>
<keyword evidence="4" id="KW-1133">Transmembrane helix</keyword>
<keyword evidence="4" id="KW-0812">Transmembrane</keyword>
<dbReference type="SUPFAM" id="SSF47336">
    <property type="entry name" value="ACP-like"/>
    <property type="match status" value="1"/>
</dbReference>
<accession>A0ABR3P9R2</accession>
<feature type="transmembrane region" description="Helical" evidence="4">
    <location>
        <begin position="1419"/>
        <end position="1439"/>
    </location>
</feature>
<evidence type="ECO:0000256" key="4">
    <source>
        <dbReference type="SAM" id="Phobius"/>
    </source>
</evidence>
<evidence type="ECO:0000259" key="5">
    <source>
        <dbReference type="PROSITE" id="PS50075"/>
    </source>
</evidence>
<dbReference type="Gene3D" id="1.10.1200.10">
    <property type="entry name" value="ACP-like"/>
    <property type="match status" value="1"/>
</dbReference>
<dbReference type="InterPro" id="IPR042099">
    <property type="entry name" value="ANL_N_sf"/>
</dbReference>
<feature type="domain" description="Carrier" evidence="5">
    <location>
        <begin position="735"/>
        <end position="809"/>
    </location>
</feature>
<dbReference type="InterPro" id="IPR045851">
    <property type="entry name" value="AMP-bd_C_sf"/>
</dbReference>
<dbReference type="InterPro" id="IPR011004">
    <property type="entry name" value="Trimer_LpxA-like_sf"/>
</dbReference>
<feature type="transmembrane region" description="Helical" evidence="4">
    <location>
        <begin position="1470"/>
        <end position="1496"/>
    </location>
</feature>
<feature type="compositionally biased region" description="Basic and acidic residues" evidence="3">
    <location>
        <begin position="1319"/>
        <end position="1342"/>
    </location>
</feature>
<dbReference type="Pfam" id="PF00550">
    <property type="entry name" value="PP-binding"/>
    <property type="match status" value="1"/>
</dbReference>
<evidence type="ECO:0000313" key="6">
    <source>
        <dbReference type="EMBL" id="KAL1302910.1"/>
    </source>
</evidence>
<name>A0ABR3P9R2_9PEZI</name>
<dbReference type="Gene3D" id="3.40.50.12780">
    <property type="entry name" value="N-terminal domain of ligase-like"/>
    <property type="match status" value="1"/>
</dbReference>
<keyword evidence="1" id="KW-0596">Phosphopantetheine</keyword>
<organism evidence="6 7">
    <name type="scientific">Neodothiora populina</name>
    <dbReference type="NCBI Taxonomy" id="2781224"/>
    <lineage>
        <taxon>Eukaryota</taxon>
        <taxon>Fungi</taxon>
        <taxon>Dikarya</taxon>
        <taxon>Ascomycota</taxon>
        <taxon>Pezizomycotina</taxon>
        <taxon>Dothideomycetes</taxon>
        <taxon>Dothideomycetidae</taxon>
        <taxon>Dothideales</taxon>
        <taxon>Dothioraceae</taxon>
        <taxon>Neodothiora</taxon>
    </lineage>
</organism>
<proteinExistence type="predicted"/>
<dbReference type="PANTHER" id="PTHR43201">
    <property type="entry name" value="ACYL-COA SYNTHETASE"/>
    <property type="match status" value="1"/>
</dbReference>
<keyword evidence="4" id="KW-0472">Membrane</keyword>
<dbReference type="GeneID" id="95976937"/>
<feature type="transmembrane region" description="Helical" evidence="4">
    <location>
        <begin position="1126"/>
        <end position="1149"/>
    </location>
</feature>
<evidence type="ECO:0000256" key="2">
    <source>
        <dbReference type="ARBA" id="ARBA00022553"/>
    </source>
</evidence>
<dbReference type="SMART" id="SM00823">
    <property type="entry name" value="PKS_PP"/>
    <property type="match status" value="1"/>
</dbReference>
<evidence type="ECO:0000313" key="7">
    <source>
        <dbReference type="Proteomes" id="UP001562354"/>
    </source>
</evidence>
<dbReference type="EMBL" id="JBFMKM010000012">
    <property type="protein sequence ID" value="KAL1302910.1"/>
    <property type="molecule type" value="Genomic_DNA"/>
</dbReference>
<feature type="region of interest" description="Disordered" evidence="3">
    <location>
        <begin position="1313"/>
        <end position="1352"/>
    </location>
</feature>
<evidence type="ECO:0000256" key="3">
    <source>
        <dbReference type="SAM" id="MobiDB-lite"/>
    </source>
</evidence>
<reference evidence="6 7" key="1">
    <citation type="submission" date="2024-07" db="EMBL/GenBank/DDBJ databases">
        <title>Draft sequence of the Neodothiora populina.</title>
        <authorList>
            <person name="Drown D.D."/>
            <person name="Schuette U.S."/>
            <person name="Buechlein A.B."/>
            <person name="Rusch D.R."/>
            <person name="Winton L.W."/>
            <person name="Adams G.A."/>
        </authorList>
    </citation>
    <scope>NUCLEOTIDE SEQUENCE [LARGE SCALE GENOMIC DNA]</scope>
    <source>
        <strain evidence="6 7">CPC 39397</strain>
    </source>
</reference>
<dbReference type="InterPro" id="IPR020806">
    <property type="entry name" value="PKS_PP-bd"/>
</dbReference>
<dbReference type="SUPFAM" id="SSF56801">
    <property type="entry name" value="Acetyl-CoA synthetase-like"/>
    <property type="match status" value="1"/>
</dbReference>
<dbReference type="Gene3D" id="2.160.10.10">
    <property type="entry name" value="Hexapeptide repeat proteins"/>
    <property type="match status" value="1"/>
</dbReference>
<keyword evidence="7" id="KW-1185">Reference proteome</keyword>
<dbReference type="RefSeq" id="XP_069199186.1">
    <property type="nucleotide sequence ID" value="XM_069342681.1"/>
</dbReference>
<dbReference type="PROSITE" id="PS50075">
    <property type="entry name" value="CARRIER"/>
    <property type="match status" value="1"/>
</dbReference>
<dbReference type="Proteomes" id="UP001562354">
    <property type="component" value="Unassembled WGS sequence"/>
</dbReference>
<feature type="region of interest" description="Disordered" evidence="3">
    <location>
        <begin position="811"/>
        <end position="832"/>
    </location>
</feature>
<protein>
    <recommendedName>
        <fullName evidence="5">Carrier domain-containing protein</fullName>
    </recommendedName>
</protein>
<dbReference type="PANTHER" id="PTHR43201:SF10">
    <property type="entry name" value="CARRIER DOMAIN-CONTAINING PROTEIN"/>
    <property type="match status" value="1"/>
</dbReference>
<dbReference type="Pfam" id="PF00501">
    <property type="entry name" value="AMP-binding"/>
    <property type="match status" value="1"/>
</dbReference>
<comment type="caution">
    <text evidence="6">The sequence shown here is derived from an EMBL/GenBank/DDBJ whole genome shotgun (WGS) entry which is preliminary data.</text>
</comment>
<dbReference type="InterPro" id="IPR000873">
    <property type="entry name" value="AMP-dep_synth/lig_dom"/>
</dbReference>
<dbReference type="Gene3D" id="3.30.300.30">
    <property type="match status" value="1"/>
</dbReference>
<evidence type="ECO:0000256" key="1">
    <source>
        <dbReference type="ARBA" id="ARBA00022450"/>
    </source>
</evidence>
<keyword evidence="2" id="KW-0597">Phosphoprotein</keyword>
<dbReference type="InterPro" id="IPR036736">
    <property type="entry name" value="ACP-like_sf"/>
</dbReference>
<dbReference type="SUPFAM" id="SSF51161">
    <property type="entry name" value="Trimeric LpxA-like enzymes"/>
    <property type="match status" value="3"/>
</dbReference>
<sequence length="1681" mass="184387">MSKSTLLASIPDAAIPSAAPLEALSTLLDSETGTWPTFDLLCCYTRFWKQLPETAKAGKSYEHAELLERLSHQIKATYKGMPSLLPNADSRSPAIIDPTGPGRLSHRDLTSFVRSFSLPVHKTHGSRPVIALALPNGPLIGLALLAVTSYYAAAPMAIGAGGEQFKSDILQSGAKTILAIRSDITRLGLEESWIQENGIEVILLEQNANMTFSMFRMDNSPVTKTQQHEPNGPDDIALMLFTSGTSGTKKKVPYTVHTMVAGIGFVIESWGLTPEDVCMNMMPLFHVGGIIRNLFAPIMAGGSMIACPSFDPNLFWDVVEDCQPTWYYASPSMHSVILEEAKNRPEALEKSNIRLICNAAGGLLPSLAITLRDTFSCIVLPSYGMTECMPIASPPLDYKLDRSGTSGMSVGPELAILDGNDRGMPTNLVGRIAVRGAPVFGGYLKADDTIDTACFLDGGWFDTGDMGYLDADGFLYVTGRSKEVINRGGELVSPFEVEEALVIAGSREDSPIFGRVSAALAFSMPHKVLQEVVGVVLVTPPGARRADIKTVHAAVAGSLEQAKWPAFIVYMDDLPKNNNKVLRIKLAERLGLQEITDDKPLAERHYEAICPPNNTALSVPIIGSPCSFDYDHVSRKVSEVMGEDVDVHIRMASHDSYPEAFLAPRKNSLWNPSSVTLPVFDEVLREHLDGYLIPSKFHYMEDPLPRDHTGSVDNLQLEEFVRSNDNSGAIAGDLSPTERTVATVFVNILSCAADELSAESDFFKMGGDSLRAGRLLSELRKEFNIRLPINMLFVHSSIGALARNIDEMRGDRVDEKNGSGTATEERPMQRGCEKTYSSTNPFLMVLQLFPIVILYPMKRALTWTIFMYMLTATKDWVTTDTLAGRLFNLILSLGIGRMVSRCIFPVVGLALKWIIIGQYKEGLHPMWGPYHTRWWMVDKILTVCGRGHFGLTDITTIWYYRLMGAKIGKNVKINRAATIREFDLINIEDGANLDKCICRGFAAEQNTTMFLGRIRVGKNASVGLASIVAPGTELADSMCLGPNSSSWEAQEAADESNRDLSSSRIPGTHKLLEFLLILPISMLVVFLRSGPWIAGLVGLVNVQPEPSVDHVRSIIEWFAQPHRIGYHYLALILNAYFGPMAWFFVVYLLKKILDASVGRLTPGPAESRGNWQRFRMALLKKIIPMSQFHKLTEIFGTHYEVTSILYRALGAKIGNRVYWPGTGPTVQDFDLLEIGDSVVFGSRSHLVTSDGTGSDFVKVNNNAMISDRVVLLPGATVGERTVLGSGALTRRDRHYDSDTVWVGSKAGEAVCLTSGTRSQRNETSKQSSNEKDYPKVTTEGRPDLTANSSSTTLAAGRDRDIITVAWESQATTPNMSSRVSFASEKGAEVVVASDEPSEPKSSSPFGRAFYEGKAAYRVWGMWTIFFYSSFLTIFVSFYWNVATTSSLQIVARVIESNHYWVAAHHSYRPLMIYCLFCACIAALHTAQAVVAIAALIGAKWAIMGKRTAGNYDWDKSSYNQRWQLYLACEKLRRHCYGGAGILGLLTGTHYVVMYFRSLGATIGKDCAIFSGGLPSLMFTEPDLLTLGDRVNVDDASLVSHINSRGVFNLNPLVVGDRSVLRSGSRLLSGANMGNDAVLLEHTLVMAGDIVDDGATYQGWPGEEFDGIRAPMSQKAAMASNI</sequence>
<dbReference type="InterPro" id="IPR009081">
    <property type="entry name" value="PP-bd_ACP"/>
</dbReference>